<dbReference type="eggNOG" id="COG2226">
    <property type="taxonomic scope" value="Bacteria"/>
</dbReference>
<sequence length="318" mass="37173">MNENIQSIKNTILRYINQDSVCLEIAPGSGDMVLALIDFVKYFYTVDPSLVSLEFEKANNLQHIQAFFNYKTIKETLQHKVNFILFRHLLEHINTPLNFLKDVVDLIENNGIIYIEVPNIEEFIKHKRFYEIFNDHCGYYQKNTLINTLENLGCTFLDEIFLYRGQHMGLFFQKKENPIIKKQCDFIIYPNLNNLFNENIILLNQLIQPYKDIAIYGAGAHGNTIATFLNQENLQNIKKCFDLDKRKQGQYLQNSAIQIVEPNKQNFTDIDCIIIAAPLYEEEVQHSLRERGFKGNIILTEKEIKSQKNNQYKVSTNS</sequence>
<dbReference type="Proteomes" id="UP000003953">
    <property type="component" value="Unassembled WGS sequence"/>
</dbReference>
<evidence type="ECO:0000259" key="1">
    <source>
        <dbReference type="Pfam" id="PF08484"/>
    </source>
</evidence>
<gene>
    <name evidence="2" type="ORF">HPMG_00666</name>
</gene>
<dbReference type="InterPro" id="IPR036291">
    <property type="entry name" value="NAD(P)-bd_dom_sf"/>
</dbReference>
<evidence type="ECO:0000313" key="3">
    <source>
        <dbReference type="Proteomes" id="UP000003953"/>
    </source>
</evidence>
<reference evidence="3" key="1">
    <citation type="journal article" date="2014" name="Genome Announc.">
        <title>Draft genome sequences of six enterohepatic helicobacter species isolated from humans and one from rhesus macaques.</title>
        <authorList>
            <person name="Shen Z."/>
            <person name="Sheh A."/>
            <person name="Young S.K."/>
            <person name="Abouelliel A."/>
            <person name="Ward D.V."/>
            <person name="Earl A.M."/>
            <person name="Fox J.G."/>
        </authorList>
    </citation>
    <scope>NUCLEOTIDE SEQUENCE [LARGE SCALE GENOMIC DNA]</scope>
    <source>
        <strain evidence="3">MIT 98-5489</strain>
    </source>
</reference>
<dbReference type="RefSeq" id="WP_005021440.1">
    <property type="nucleotide sequence ID" value="NZ_DS990442.1"/>
</dbReference>
<dbReference type="InterPro" id="IPR029063">
    <property type="entry name" value="SAM-dependent_MTases_sf"/>
</dbReference>
<dbReference type="Gene3D" id="3.40.50.150">
    <property type="entry name" value="Vaccinia Virus protein VP39"/>
    <property type="match status" value="1"/>
</dbReference>
<accession>C5EZ94</accession>
<name>C5EZ94_9HELI</name>
<dbReference type="Gene3D" id="3.40.50.720">
    <property type="entry name" value="NAD(P)-binding Rossmann-like Domain"/>
    <property type="match status" value="1"/>
</dbReference>
<dbReference type="SUPFAM" id="SSF53335">
    <property type="entry name" value="S-adenosyl-L-methionine-dependent methyltransferases"/>
    <property type="match status" value="1"/>
</dbReference>
<dbReference type="SUPFAM" id="SSF51735">
    <property type="entry name" value="NAD(P)-binding Rossmann-fold domains"/>
    <property type="match status" value="1"/>
</dbReference>
<feature type="domain" description="C-methyltransferase" evidence="1">
    <location>
        <begin position="198"/>
        <end position="290"/>
    </location>
</feature>
<evidence type="ECO:0000313" key="2">
    <source>
        <dbReference type="EMBL" id="EEQ63209.1"/>
    </source>
</evidence>
<dbReference type="Pfam" id="PF13489">
    <property type="entry name" value="Methyltransf_23"/>
    <property type="match status" value="1"/>
</dbReference>
<protein>
    <recommendedName>
        <fullName evidence="1">C-methyltransferase domain-containing protein</fullName>
    </recommendedName>
</protein>
<dbReference type="AlphaFoldDB" id="C5EZ94"/>
<dbReference type="EMBL" id="DS990442">
    <property type="protein sequence ID" value="EEQ63209.1"/>
    <property type="molecule type" value="Genomic_DNA"/>
</dbReference>
<dbReference type="InterPro" id="IPR013691">
    <property type="entry name" value="MeTrfase_14"/>
</dbReference>
<organism evidence="2 3">
    <name type="scientific">Helicobacter pullorum MIT 98-5489</name>
    <dbReference type="NCBI Taxonomy" id="537972"/>
    <lineage>
        <taxon>Bacteria</taxon>
        <taxon>Pseudomonadati</taxon>
        <taxon>Campylobacterota</taxon>
        <taxon>Epsilonproteobacteria</taxon>
        <taxon>Campylobacterales</taxon>
        <taxon>Helicobacteraceae</taxon>
        <taxon>Helicobacter</taxon>
    </lineage>
</organism>
<keyword evidence="3" id="KW-1185">Reference proteome</keyword>
<dbReference type="HOGENOM" id="CLU_050039_0_0_7"/>
<proteinExistence type="predicted"/>
<dbReference type="Pfam" id="PF08484">
    <property type="entry name" value="Methyltransf_14"/>
    <property type="match status" value="1"/>
</dbReference>